<organism evidence="2 3">
    <name type="scientific">Pogonophryne albipinna</name>
    <dbReference type="NCBI Taxonomy" id="1090488"/>
    <lineage>
        <taxon>Eukaryota</taxon>
        <taxon>Metazoa</taxon>
        <taxon>Chordata</taxon>
        <taxon>Craniata</taxon>
        <taxon>Vertebrata</taxon>
        <taxon>Euteleostomi</taxon>
        <taxon>Actinopterygii</taxon>
        <taxon>Neopterygii</taxon>
        <taxon>Teleostei</taxon>
        <taxon>Neoteleostei</taxon>
        <taxon>Acanthomorphata</taxon>
        <taxon>Eupercaria</taxon>
        <taxon>Perciformes</taxon>
        <taxon>Notothenioidei</taxon>
        <taxon>Pogonophryne</taxon>
    </lineage>
</organism>
<feature type="region of interest" description="Disordered" evidence="1">
    <location>
        <begin position="85"/>
        <end position="121"/>
    </location>
</feature>
<name>A0AAD6AH62_9TELE</name>
<evidence type="ECO:0000256" key="1">
    <source>
        <dbReference type="SAM" id="MobiDB-lite"/>
    </source>
</evidence>
<comment type="caution">
    <text evidence="2">The sequence shown here is derived from an EMBL/GenBank/DDBJ whole genome shotgun (WGS) entry which is preliminary data.</text>
</comment>
<dbReference type="EMBL" id="JAPTMU010000022">
    <property type="protein sequence ID" value="KAJ4924631.1"/>
    <property type="molecule type" value="Genomic_DNA"/>
</dbReference>
<evidence type="ECO:0000313" key="2">
    <source>
        <dbReference type="EMBL" id="KAJ4924631.1"/>
    </source>
</evidence>
<accession>A0AAD6AH62</accession>
<gene>
    <name evidence="2" type="ORF">JOQ06_003583</name>
</gene>
<keyword evidence="3" id="KW-1185">Reference proteome</keyword>
<dbReference type="Proteomes" id="UP001219934">
    <property type="component" value="Unassembled WGS sequence"/>
</dbReference>
<reference evidence="2" key="1">
    <citation type="submission" date="2022-11" db="EMBL/GenBank/DDBJ databases">
        <title>Chromosome-level genome of Pogonophryne albipinna.</title>
        <authorList>
            <person name="Jo E."/>
        </authorList>
    </citation>
    <scope>NUCLEOTIDE SEQUENCE</scope>
    <source>
        <strain evidence="2">SGF0006</strain>
        <tissue evidence="2">Muscle</tissue>
    </source>
</reference>
<dbReference type="AlphaFoldDB" id="A0AAD6AH62"/>
<proteinExistence type="predicted"/>
<protein>
    <submittedName>
        <fullName evidence="2">Uncharacterized protein</fullName>
    </submittedName>
</protein>
<sequence>MKGKLLQDFEDISLSTTTLCCWHHFHGDTLSVGESPRASKRWHWIQRLTLDGRWRGMAMSTLVQMQRVRARRIIGELLEKLSPHVPTFHPGDVKSLSGKPHMDMGMKLQPRDTAPHASRQD</sequence>
<evidence type="ECO:0000313" key="3">
    <source>
        <dbReference type="Proteomes" id="UP001219934"/>
    </source>
</evidence>
<feature type="compositionally biased region" description="Basic and acidic residues" evidence="1">
    <location>
        <begin position="100"/>
        <end position="121"/>
    </location>
</feature>